<reference evidence="2" key="1">
    <citation type="submission" date="2020-02" db="EMBL/GenBank/DDBJ databases">
        <authorList>
            <person name="Meier V. D."/>
        </authorList>
    </citation>
    <scope>NUCLEOTIDE SEQUENCE</scope>
    <source>
        <strain evidence="2">AVDCRST_MAG06</strain>
    </source>
</reference>
<sequence>MNRGARAATSLWPWLLAAVVLGPALLGRGYVLTYDMVWVPDLALRPDLLGTGTALPRAVPSDAVVALLDELVPGMLLQRLVLYGALVAAALGTRRLVGRSLPAQWVAMTAAIWNPFVAERLVIGHWPVLLGYAALPWLALAAGRARRTGVVPAALPLLLVAGSLSASAGLVSALVVLVFGLRRGGGRATARLLACVVAANLPWLVAGLTHASAAVADPDGARLFGTQPEGSLPAPLAALTLGGIWNAEVVPGSRSTWLAWTSLVVLVVLAVLGRRAFLATTPDAPRWLVVGGLGLAVALVGWASPATVGWLGEQVPGLGLLRDSTRMLALLVPVEAALLAAGAAVVVGRARDAQWVVAPALVVVPVLLLPDLAWGGFGALRPVSYPASYAVVRDAVEERASTGPGGDLLVLPFTAYRAPEWNGLRSVLDPLGRHLTPDHVASDVLLVGGTEVAGEDPRGPRVLDALALPAAPERAAALASLGVRFVATDDSVRLGEEENDLLRPDVPGDPVVSSGELRVVELARPTPSSTPVATAVALGAAWTVWLGWPLGALLLTLRRRHRARGGTGG</sequence>
<dbReference type="RefSeq" id="WP_295661827.1">
    <property type="nucleotide sequence ID" value="NZ_CADCUP010000222.1"/>
</dbReference>
<dbReference type="AlphaFoldDB" id="A0A6J4PM72"/>
<feature type="transmembrane region" description="Helical" evidence="1">
    <location>
        <begin position="328"/>
        <end position="348"/>
    </location>
</feature>
<feature type="transmembrane region" description="Helical" evidence="1">
    <location>
        <begin position="12"/>
        <end position="31"/>
    </location>
</feature>
<protein>
    <submittedName>
        <fullName evidence="2">Uncharacterized protein</fullName>
    </submittedName>
</protein>
<feature type="transmembrane region" description="Helical" evidence="1">
    <location>
        <begin position="155"/>
        <end position="180"/>
    </location>
</feature>
<accession>A0A6J4PM72</accession>
<feature type="transmembrane region" description="Helical" evidence="1">
    <location>
        <begin position="287"/>
        <end position="308"/>
    </location>
</feature>
<dbReference type="EMBL" id="CADCUP010000222">
    <property type="protein sequence ID" value="CAA9417953.1"/>
    <property type="molecule type" value="Genomic_DNA"/>
</dbReference>
<feature type="transmembrane region" description="Helical" evidence="1">
    <location>
        <begin position="80"/>
        <end position="97"/>
    </location>
</feature>
<feature type="transmembrane region" description="Helical" evidence="1">
    <location>
        <begin position="257"/>
        <end position="275"/>
    </location>
</feature>
<gene>
    <name evidence="2" type="ORF">AVDCRST_MAG06-3325</name>
</gene>
<proteinExistence type="predicted"/>
<keyword evidence="1" id="KW-0812">Transmembrane</keyword>
<evidence type="ECO:0000256" key="1">
    <source>
        <dbReference type="SAM" id="Phobius"/>
    </source>
</evidence>
<keyword evidence="1" id="KW-0472">Membrane</keyword>
<name>A0A6J4PM72_9ACTN</name>
<feature type="transmembrane region" description="Helical" evidence="1">
    <location>
        <begin position="192"/>
        <end position="216"/>
    </location>
</feature>
<evidence type="ECO:0000313" key="2">
    <source>
        <dbReference type="EMBL" id="CAA9417953.1"/>
    </source>
</evidence>
<feature type="transmembrane region" description="Helical" evidence="1">
    <location>
        <begin position="355"/>
        <end position="377"/>
    </location>
</feature>
<feature type="transmembrane region" description="Helical" evidence="1">
    <location>
        <begin position="117"/>
        <end position="135"/>
    </location>
</feature>
<feature type="transmembrane region" description="Helical" evidence="1">
    <location>
        <begin position="532"/>
        <end position="555"/>
    </location>
</feature>
<keyword evidence="1" id="KW-1133">Transmembrane helix</keyword>
<organism evidence="2">
    <name type="scientific">uncultured Nocardioides sp</name>
    <dbReference type="NCBI Taxonomy" id="198441"/>
    <lineage>
        <taxon>Bacteria</taxon>
        <taxon>Bacillati</taxon>
        <taxon>Actinomycetota</taxon>
        <taxon>Actinomycetes</taxon>
        <taxon>Propionibacteriales</taxon>
        <taxon>Nocardioidaceae</taxon>
        <taxon>Nocardioides</taxon>
        <taxon>environmental samples</taxon>
    </lineage>
</organism>